<organism evidence="2 3">
    <name type="scientific">Pleodorina starrii</name>
    <dbReference type="NCBI Taxonomy" id="330485"/>
    <lineage>
        <taxon>Eukaryota</taxon>
        <taxon>Viridiplantae</taxon>
        <taxon>Chlorophyta</taxon>
        <taxon>core chlorophytes</taxon>
        <taxon>Chlorophyceae</taxon>
        <taxon>CS clade</taxon>
        <taxon>Chlamydomonadales</taxon>
        <taxon>Volvocaceae</taxon>
        <taxon>Pleodorina</taxon>
    </lineage>
</organism>
<evidence type="ECO:0000313" key="3">
    <source>
        <dbReference type="Proteomes" id="UP001165080"/>
    </source>
</evidence>
<dbReference type="Proteomes" id="UP001165080">
    <property type="component" value="Unassembled WGS sequence"/>
</dbReference>
<sequence>MDPAEHGRVNPESIPRRKFGSGDPHTQTAEDAQGMVSGADEMKEGEVLPGAVADLVQEVSHQQFVEGEAPSGGGGGGRGRGSGGQALGAPPPK</sequence>
<comment type="caution">
    <text evidence="2">The sequence shown here is derived from an EMBL/GenBank/DDBJ whole genome shotgun (WGS) entry which is preliminary data.</text>
</comment>
<feature type="region of interest" description="Disordered" evidence="1">
    <location>
        <begin position="63"/>
        <end position="93"/>
    </location>
</feature>
<evidence type="ECO:0000256" key="1">
    <source>
        <dbReference type="SAM" id="MobiDB-lite"/>
    </source>
</evidence>
<evidence type="ECO:0000313" key="2">
    <source>
        <dbReference type="EMBL" id="GLC57093.1"/>
    </source>
</evidence>
<accession>A0A9W6BS63</accession>
<proteinExistence type="predicted"/>
<dbReference type="AlphaFoldDB" id="A0A9W6BS63"/>
<dbReference type="EMBL" id="BRXU01000017">
    <property type="protein sequence ID" value="GLC57093.1"/>
    <property type="molecule type" value="Genomic_DNA"/>
</dbReference>
<dbReference type="OrthoDB" id="536174at2759"/>
<keyword evidence="3" id="KW-1185">Reference proteome</keyword>
<feature type="region of interest" description="Disordered" evidence="1">
    <location>
        <begin position="1"/>
        <end position="43"/>
    </location>
</feature>
<feature type="compositionally biased region" description="Gly residues" evidence="1">
    <location>
        <begin position="70"/>
        <end position="86"/>
    </location>
</feature>
<gene>
    <name evidence="2" type="primary">PLESTMB000168</name>
    <name evidence="2" type="ORF">PLESTB_001182700</name>
</gene>
<protein>
    <submittedName>
        <fullName evidence="2">Uncharacterized protein</fullName>
    </submittedName>
</protein>
<name>A0A9W6BS63_9CHLO</name>
<reference evidence="2 3" key="1">
    <citation type="journal article" date="2023" name="Commun. Biol.">
        <title>Reorganization of the ancestral sex-determining regions during the evolution of trioecy in Pleodorina starrii.</title>
        <authorList>
            <person name="Takahashi K."/>
            <person name="Suzuki S."/>
            <person name="Kawai-Toyooka H."/>
            <person name="Yamamoto K."/>
            <person name="Hamaji T."/>
            <person name="Ootsuki R."/>
            <person name="Yamaguchi H."/>
            <person name="Kawachi M."/>
            <person name="Higashiyama T."/>
            <person name="Nozaki H."/>
        </authorList>
    </citation>
    <scope>NUCLEOTIDE SEQUENCE [LARGE SCALE GENOMIC DNA]</scope>
    <source>
        <strain evidence="2 3">NIES-4479</strain>
    </source>
</reference>